<sequence>SGDGHSNLNYHCLNCCVLDRRAEGLAPAQPGGMSLPQGRQRELPPKWVGAAAAQAISKSQVAAVVAAGLICGNFAVKGYALFLRGEAGPIVRPWLPQECHTPWLAAFAAVLVLGGLLLLALRPRSIYLLDFVCYRPPDELKVTYDRFMQGSVDSGFFDVEALDFQRRILNKSALSQETFFPPGLHASPPEVSMASAREEASLVMCSSVEQLLKKTGITARQVDVLVTNCSLFNPTPSLAAMVINSLGMRSDVDSYNLAGMGCSAGVLAVGLASKLLKERGRGGYALVVSTENITQNWYRGRDRSMLIPNTIFRLGAAAVLLTSSASERRRCKYRLERLVRVHLGADDAAYRCIFQAPDAAGSMGVALSKDIVKVAARAMTANLTRLGPLVLPWSEKLMFAFNWVVRQVCQPGTVAPYVPDFTRAFDHFCLHAGGRGVVEGLSAQLGLSPTQMAPSANTLYWYGNTSSSTVWYSFGFCEAVTGVKRGDVVWQIAFGSGFKCNSAVWRALRNINDKDHAAWQHIVGREGEAMAVLAALASAPKEDGRQANGSVAPKQVEVSCAEPDAPTLQPSNGHRIDGVAKRVTRSSNGHATN</sequence>
<dbReference type="InterPro" id="IPR012392">
    <property type="entry name" value="3-ktacl-CoA_syn"/>
</dbReference>
<dbReference type="CDD" id="cd00831">
    <property type="entry name" value="CHS_like"/>
    <property type="match status" value="1"/>
</dbReference>
<evidence type="ECO:0000256" key="4">
    <source>
        <dbReference type="SAM" id="MobiDB-lite"/>
    </source>
</evidence>
<dbReference type="GO" id="GO:0009922">
    <property type="term" value="F:fatty acid elongase activity"/>
    <property type="evidence" value="ECO:0007669"/>
    <property type="project" value="UniProtKB-EC"/>
</dbReference>
<dbReference type="AlphaFoldDB" id="A0A1D2AA08"/>
<dbReference type="InterPro" id="IPR013747">
    <property type="entry name" value="ACP_syn_III_C"/>
</dbReference>
<name>A0A1D2AA08_AUXPR</name>
<protein>
    <recommendedName>
        <fullName evidence="2">very-long-chain 3-oxoacyl-CoA synthase</fullName>
        <ecNumber evidence="2">2.3.1.199</ecNumber>
    </recommendedName>
</protein>
<keyword evidence="5" id="KW-0472">Membrane</keyword>
<reference evidence="8" key="1">
    <citation type="submission" date="2015-08" db="EMBL/GenBank/DDBJ databases">
        <authorList>
            <person name="Babu N.S."/>
            <person name="Beckwith C.J."/>
            <person name="Beseler K.G."/>
            <person name="Brison A."/>
            <person name="Carone J.V."/>
            <person name="Caskin T.P."/>
            <person name="Diamond M."/>
            <person name="Durham M.E."/>
            <person name="Foxe J.M."/>
            <person name="Go M."/>
            <person name="Henderson B.A."/>
            <person name="Jones I.B."/>
            <person name="McGettigan J.A."/>
            <person name="Micheletti S.J."/>
            <person name="Nasrallah M.E."/>
            <person name="Ortiz D."/>
            <person name="Piller C.R."/>
            <person name="Privatt S.R."/>
            <person name="Schneider S.L."/>
            <person name="Sharp S."/>
            <person name="Smith T.C."/>
            <person name="Stanton J.D."/>
            <person name="Ullery H.E."/>
            <person name="Wilson R.J."/>
            <person name="Serrano M.G."/>
            <person name="Buck G."/>
            <person name="Lee V."/>
            <person name="Wang Y."/>
            <person name="Carvalho R."/>
            <person name="Voegtly L."/>
            <person name="Shi R."/>
            <person name="Duckworth R."/>
            <person name="Johnson A."/>
            <person name="Loviza R."/>
            <person name="Walstead R."/>
            <person name="Shah Z."/>
            <person name="Kiflezghi M."/>
            <person name="Wade K."/>
            <person name="Ball S.L."/>
            <person name="Bradley K.W."/>
            <person name="Asai D.J."/>
            <person name="Bowman C.A."/>
            <person name="Russell D.A."/>
            <person name="Pope W.H."/>
            <person name="Jacobs-Sera D."/>
            <person name="Hendrix R.W."/>
            <person name="Hatfull G.F."/>
        </authorList>
    </citation>
    <scope>NUCLEOTIDE SEQUENCE</scope>
</reference>
<evidence type="ECO:0000259" key="7">
    <source>
        <dbReference type="Pfam" id="PF08541"/>
    </source>
</evidence>
<feature type="domain" description="FAE" evidence="6">
    <location>
        <begin position="120"/>
        <end position="407"/>
    </location>
</feature>
<dbReference type="EMBL" id="GDKF01002847">
    <property type="protein sequence ID" value="JAT75775.1"/>
    <property type="molecule type" value="Transcribed_RNA"/>
</dbReference>
<feature type="region of interest" description="Disordered" evidence="4">
    <location>
        <begin position="556"/>
        <end position="593"/>
    </location>
</feature>
<comment type="similarity">
    <text evidence="1">Belongs to the thiolase-like superfamily. Chalcone/stilbene synthases family.</text>
</comment>
<feature type="non-terminal residue" evidence="8">
    <location>
        <position position="1"/>
    </location>
</feature>
<evidence type="ECO:0000256" key="2">
    <source>
        <dbReference type="ARBA" id="ARBA00012307"/>
    </source>
</evidence>
<keyword evidence="5" id="KW-0812">Transmembrane</keyword>
<evidence type="ECO:0000313" key="8">
    <source>
        <dbReference type="EMBL" id="JAT75775.1"/>
    </source>
</evidence>
<evidence type="ECO:0000256" key="3">
    <source>
        <dbReference type="ARBA" id="ARBA00022679"/>
    </source>
</evidence>
<feature type="transmembrane region" description="Helical" evidence="5">
    <location>
        <begin position="61"/>
        <end position="82"/>
    </location>
</feature>
<dbReference type="PANTHER" id="PTHR31561">
    <property type="entry name" value="3-KETOACYL-COA SYNTHASE"/>
    <property type="match status" value="1"/>
</dbReference>
<evidence type="ECO:0000259" key="6">
    <source>
        <dbReference type="Pfam" id="PF08392"/>
    </source>
</evidence>
<evidence type="ECO:0000256" key="5">
    <source>
        <dbReference type="SAM" id="Phobius"/>
    </source>
</evidence>
<evidence type="ECO:0000256" key="1">
    <source>
        <dbReference type="ARBA" id="ARBA00005531"/>
    </source>
</evidence>
<dbReference type="Pfam" id="PF08541">
    <property type="entry name" value="ACP_syn_III_C"/>
    <property type="match status" value="1"/>
</dbReference>
<dbReference type="InterPro" id="IPR013601">
    <property type="entry name" value="FAE1_typ3_polyketide_synth"/>
</dbReference>
<dbReference type="GO" id="GO:0016020">
    <property type="term" value="C:membrane"/>
    <property type="evidence" value="ECO:0007669"/>
    <property type="project" value="InterPro"/>
</dbReference>
<dbReference type="GO" id="GO:0006633">
    <property type="term" value="P:fatty acid biosynthetic process"/>
    <property type="evidence" value="ECO:0007669"/>
    <property type="project" value="InterPro"/>
</dbReference>
<gene>
    <name evidence="8" type="ORF">g.54860</name>
</gene>
<organism evidence="8">
    <name type="scientific">Auxenochlorella protothecoides</name>
    <name type="common">Green microalga</name>
    <name type="synonym">Chlorella protothecoides</name>
    <dbReference type="NCBI Taxonomy" id="3075"/>
    <lineage>
        <taxon>Eukaryota</taxon>
        <taxon>Viridiplantae</taxon>
        <taxon>Chlorophyta</taxon>
        <taxon>core chlorophytes</taxon>
        <taxon>Trebouxiophyceae</taxon>
        <taxon>Chlorellales</taxon>
        <taxon>Chlorellaceae</taxon>
        <taxon>Auxenochlorella</taxon>
    </lineage>
</organism>
<keyword evidence="5" id="KW-1133">Transmembrane helix</keyword>
<dbReference type="Pfam" id="PF08392">
    <property type="entry name" value="FAE1_CUT1_RppA"/>
    <property type="match status" value="1"/>
</dbReference>
<feature type="domain" description="Beta-ketoacyl-[acyl-carrier-protein] synthase III C-terminal" evidence="7">
    <location>
        <begin position="425"/>
        <end position="506"/>
    </location>
</feature>
<dbReference type="EC" id="2.3.1.199" evidence="2"/>
<accession>A0A1D2AA08</accession>
<dbReference type="SUPFAM" id="SSF53901">
    <property type="entry name" value="Thiolase-like"/>
    <property type="match status" value="2"/>
</dbReference>
<keyword evidence="3" id="KW-0808">Transferase</keyword>
<feature type="transmembrane region" description="Helical" evidence="5">
    <location>
        <begin position="102"/>
        <end position="121"/>
    </location>
</feature>
<dbReference type="Gene3D" id="3.40.47.10">
    <property type="match status" value="1"/>
</dbReference>
<proteinExistence type="inferred from homology"/>
<dbReference type="InterPro" id="IPR016039">
    <property type="entry name" value="Thiolase-like"/>
</dbReference>